<reference evidence="2 3" key="1">
    <citation type="journal article" date="2019" name="Front. Microbiol.">
        <title>Thermoanaerosceptrum fracticalcis gen. nov. sp. nov., a Novel Fumarate-Fermenting Microorganism From a Deep Fractured Carbonate Aquifer of the US Great Basin.</title>
        <authorList>
            <person name="Hamilton-Brehm S.D."/>
            <person name="Stewart L.E."/>
            <person name="Zavarin M."/>
            <person name="Caldwell M."/>
            <person name="Lawson P.A."/>
            <person name="Onstott T.C."/>
            <person name="Grzymski J."/>
            <person name="Neveux I."/>
            <person name="Lollar B.S."/>
            <person name="Russell C.E."/>
            <person name="Moser D.P."/>
        </authorList>
    </citation>
    <scope>NUCLEOTIDE SEQUENCE [LARGE SCALE GENOMIC DNA]</scope>
    <source>
        <strain evidence="2 3">DRI-13</strain>
    </source>
</reference>
<accession>A0A7G6E5H0</accession>
<evidence type="ECO:0000259" key="1">
    <source>
        <dbReference type="Pfam" id="PF14401"/>
    </source>
</evidence>
<dbReference type="RefSeq" id="WP_034421307.1">
    <property type="nucleotide sequence ID" value="NZ_CP045798.1"/>
</dbReference>
<dbReference type="Proteomes" id="UP000515847">
    <property type="component" value="Chromosome"/>
</dbReference>
<sequence>MGKVILYKLHRDDTYLYNMFGDYTYLTGGYYKSLDCELSQIRIMPTTEEALDAYVVPLAMKKAQLSNLKTPEYEIVTEKMIPPVLAYPINPFTSKCEVIIEKEDVEKKLKKLTMNGKYAVICQKLPSDYRIDVVRCILGLTLEQEYKEFAMSIFETFHLPLMKIRIIVTVDEYLFSAIEPLPYDELTLKEKKIIEEMGTWQR</sequence>
<evidence type="ECO:0000313" key="2">
    <source>
        <dbReference type="EMBL" id="QNB47324.1"/>
    </source>
</evidence>
<gene>
    <name evidence="2" type="ORF">BR63_14110</name>
</gene>
<keyword evidence="3" id="KW-1185">Reference proteome</keyword>
<organism evidence="2 3">
    <name type="scientific">Thermanaerosceptrum fracticalcis</name>
    <dbReference type="NCBI Taxonomy" id="1712410"/>
    <lineage>
        <taxon>Bacteria</taxon>
        <taxon>Bacillati</taxon>
        <taxon>Bacillota</taxon>
        <taxon>Clostridia</taxon>
        <taxon>Eubacteriales</taxon>
        <taxon>Peptococcaceae</taxon>
        <taxon>Thermanaerosceptrum</taxon>
    </lineage>
</organism>
<dbReference type="AlphaFoldDB" id="A0A7G6E5H0"/>
<protein>
    <recommendedName>
        <fullName evidence="1">RimK-like ATPgrasp N-terminal domain-containing protein</fullName>
    </recommendedName>
</protein>
<dbReference type="Pfam" id="PF14401">
    <property type="entry name" value="RLAN"/>
    <property type="match status" value="1"/>
</dbReference>
<dbReference type="KEGG" id="tfr:BR63_14110"/>
<proteinExistence type="predicted"/>
<dbReference type="InterPro" id="IPR025839">
    <property type="entry name" value="RLAN_dom"/>
</dbReference>
<name>A0A7G6E5H0_THEFR</name>
<feature type="domain" description="RimK-like ATPgrasp N-terminal" evidence="1">
    <location>
        <begin position="12"/>
        <end position="195"/>
    </location>
</feature>
<dbReference type="EMBL" id="CP045798">
    <property type="protein sequence ID" value="QNB47324.1"/>
    <property type="molecule type" value="Genomic_DNA"/>
</dbReference>
<evidence type="ECO:0000313" key="3">
    <source>
        <dbReference type="Proteomes" id="UP000515847"/>
    </source>
</evidence>